<evidence type="ECO:0000256" key="2">
    <source>
        <dbReference type="PIRNR" id="PIRNR002070"/>
    </source>
</evidence>
<accession>A0A556MIT4</accession>
<keyword evidence="5" id="KW-1185">Reference proteome</keyword>
<organism evidence="4 5">
    <name type="scientific">Fluviicola chungangensis</name>
    <dbReference type="NCBI Taxonomy" id="2597671"/>
    <lineage>
        <taxon>Bacteria</taxon>
        <taxon>Pseudomonadati</taxon>
        <taxon>Bacteroidota</taxon>
        <taxon>Flavobacteriia</taxon>
        <taxon>Flavobacteriales</taxon>
        <taxon>Crocinitomicaceae</taxon>
        <taxon>Fluviicola</taxon>
    </lineage>
</organism>
<dbReference type="RefSeq" id="WP_144334476.1">
    <property type="nucleotide sequence ID" value="NZ_VLPL01000011.1"/>
</dbReference>
<name>A0A556MIT4_9FLAO</name>
<dbReference type="PANTHER" id="PTHR10302:SF0">
    <property type="entry name" value="SINGLE-STRANDED DNA-BINDING PROTEIN, MITOCHONDRIAL"/>
    <property type="match status" value="1"/>
</dbReference>
<dbReference type="GO" id="GO:0009295">
    <property type="term" value="C:nucleoid"/>
    <property type="evidence" value="ECO:0007669"/>
    <property type="project" value="TreeGrafter"/>
</dbReference>
<dbReference type="GO" id="GO:0006260">
    <property type="term" value="P:DNA replication"/>
    <property type="evidence" value="ECO:0007669"/>
    <property type="project" value="InterPro"/>
</dbReference>
<dbReference type="PANTHER" id="PTHR10302">
    <property type="entry name" value="SINGLE-STRANDED DNA-BINDING PROTEIN"/>
    <property type="match status" value="1"/>
</dbReference>
<dbReference type="PIRSF" id="PIRSF002070">
    <property type="entry name" value="SSB"/>
    <property type="match status" value="1"/>
</dbReference>
<dbReference type="GO" id="GO:0003697">
    <property type="term" value="F:single-stranded DNA binding"/>
    <property type="evidence" value="ECO:0007669"/>
    <property type="project" value="InterPro"/>
</dbReference>
<dbReference type="AlphaFoldDB" id="A0A556MIT4"/>
<proteinExistence type="predicted"/>
<reference evidence="4 5" key="1">
    <citation type="submission" date="2019-07" db="EMBL/GenBank/DDBJ databases">
        <authorList>
            <person name="Huq M.A."/>
        </authorList>
    </citation>
    <scope>NUCLEOTIDE SEQUENCE [LARGE SCALE GENOMIC DNA]</scope>
    <source>
        <strain evidence="4 5">MAH-3</strain>
    </source>
</reference>
<comment type="caution">
    <text evidence="4">The sequence shown here is derived from an EMBL/GenBank/DDBJ whole genome shotgun (WGS) entry which is preliminary data.</text>
</comment>
<dbReference type="NCBIfam" id="TIGR00621">
    <property type="entry name" value="ssb"/>
    <property type="match status" value="1"/>
</dbReference>
<dbReference type="InterPro" id="IPR000424">
    <property type="entry name" value="Primosome_PriB/ssb"/>
</dbReference>
<evidence type="ECO:0000313" key="4">
    <source>
        <dbReference type="EMBL" id="TSJ39808.1"/>
    </source>
</evidence>
<evidence type="ECO:0000313" key="5">
    <source>
        <dbReference type="Proteomes" id="UP000316008"/>
    </source>
</evidence>
<dbReference type="Proteomes" id="UP000316008">
    <property type="component" value="Unassembled WGS sequence"/>
</dbReference>
<evidence type="ECO:0000256" key="1">
    <source>
        <dbReference type="ARBA" id="ARBA00023125"/>
    </source>
</evidence>
<dbReference type="SUPFAM" id="SSF50249">
    <property type="entry name" value="Nucleic acid-binding proteins"/>
    <property type="match status" value="1"/>
</dbReference>
<dbReference type="Pfam" id="PF00436">
    <property type="entry name" value="SSB"/>
    <property type="match status" value="1"/>
</dbReference>
<dbReference type="Gene3D" id="2.40.50.140">
    <property type="entry name" value="Nucleic acid-binding proteins"/>
    <property type="match status" value="1"/>
</dbReference>
<dbReference type="EMBL" id="VLPL01000011">
    <property type="protein sequence ID" value="TSJ39808.1"/>
    <property type="molecule type" value="Genomic_DNA"/>
</dbReference>
<dbReference type="PROSITE" id="PS50935">
    <property type="entry name" value="SSB"/>
    <property type="match status" value="1"/>
</dbReference>
<keyword evidence="1 2" id="KW-0238">DNA-binding</keyword>
<dbReference type="CDD" id="cd04496">
    <property type="entry name" value="SSB_OBF"/>
    <property type="match status" value="1"/>
</dbReference>
<dbReference type="InterPro" id="IPR012340">
    <property type="entry name" value="NA-bd_OB-fold"/>
</dbReference>
<gene>
    <name evidence="4" type="ORF">FO442_17285</name>
</gene>
<dbReference type="InterPro" id="IPR011344">
    <property type="entry name" value="ssDNA-bd"/>
</dbReference>
<protein>
    <recommendedName>
        <fullName evidence="2 3">Single-stranded DNA-binding protein</fullName>
    </recommendedName>
</protein>
<sequence>MLRNQVTLVGRLGSDATITTFENGSMVARFQFAVDNQLKKVESDSKALYRMFAWGNTASFLTNYCKKGNQLAVSGRLVNRTYVDKEGKSQRITEVEVRQVVKF</sequence>
<dbReference type="OrthoDB" id="9809878at2"/>
<evidence type="ECO:0000256" key="3">
    <source>
        <dbReference type="RuleBase" id="RU000524"/>
    </source>
</evidence>